<feature type="region of interest" description="Disordered" evidence="2">
    <location>
        <begin position="422"/>
        <end position="453"/>
    </location>
</feature>
<feature type="coiled-coil region" evidence="1">
    <location>
        <begin position="266"/>
        <end position="303"/>
    </location>
</feature>
<reference evidence="3 4" key="1">
    <citation type="submission" date="2016-11" db="EMBL/GenBank/DDBJ databases">
        <title>The macronuclear genome of Stentor coeruleus: a giant cell with tiny introns.</title>
        <authorList>
            <person name="Slabodnick M."/>
            <person name="Ruby J.G."/>
            <person name="Reiff S.B."/>
            <person name="Swart E.C."/>
            <person name="Gosai S."/>
            <person name="Prabakaran S."/>
            <person name="Witkowska E."/>
            <person name="Larue G.E."/>
            <person name="Fisher S."/>
            <person name="Freeman R.M."/>
            <person name="Gunawardena J."/>
            <person name="Chu W."/>
            <person name="Stover N.A."/>
            <person name="Gregory B.D."/>
            <person name="Nowacki M."/>
            <person name="Derisi J."/>
            <person name="Roy S.W."/>
            <person name="Marshall W.F."/>
            <person name="Sood P."/>
        </authorList>
    </citation>
    <scope>NUCLEOTIDE SEQUENCE [LARGE SCALE GENOMIC DNA]</scope>
    <source>
        <strain evidence="3">WM001</strain>
    </source>
</reference>
<feature type="compositionally biased region" description="Low complexity" evidence="2">
    <location>
        <begin position="9"/>
        <end position="27"/>
    </location>
</feature>
<evidence type="ECO:0000313" key="3">
    <source>
        <dbReference type="EMBL" id="OMJ77374.1"/>
    </source>
</evidence>
<accession>A0A1R2BKX2</accession>
<organism evidence="3 4">
    <name type="scientific">Stentor coeruleus</name>
    <dbReference type="NCBI Taxonomy" id="5963"/>
    <lineage>
        <taxon>Eukaryota</taxon>
        <taxon>Sar</taxon>
        <taxon>Alveolata</taxon>
        <taxon>Ciliophora</taxon>
        <taxon>Postciliodesmatophora</taxon>
        <taxon>Heterotrichea</taxon>
        <taxon>Heterotrichida</taxon>
        <taxon>Stentoridae</taxon>
        <taxon>Stentor</taxon>
    </lineage>
</organism>
<evidence type="ECO:0000256" key="2">
    <source>
        <dbReference type="SAM" id="MobiDB-lite"/>
    </source>
</evidence>
<evidence type="ECO:0000313" key="4">
    <source>
        <dbReference type="Proteomes" id="UP000187209"/>
    </source>
</evidence>
<feature type="coiled-coil region" evidence="1">
    <location>
        <begin position="343"/>
        <end position="392"/>
    </location>
</feature>
<feature type="region of interest" description="Disordered" evidence="2">
    <location>
        <begin position="1"/>
        <end position="37"/>
    </location>
</feature>
<gene>
    <name evidence="3" type="ORF">SteCoe_23072</name>
</gene>
<protein>
    <submittedName>
        <fullName evidence="3">Uncharacterized protein</fullName>
    </submittedName>
</protein>
<evidence type="ECO:0000256" key="1">
    <source>
        <dbReference type="SAM" id="Coils"/>
    </source>
</evidence>
<name>A0A1R2BKX2_9CILI</name>
<keyword evidence="1" id="KW-0175">Coiled coil</keyword>
<feature type="compositionally biased region" description="Polar residues" evidence="2">
    <location>
        <begin position="425"/>
        <end position="449"/>
    </location>
</feature>
<sequence length="641" mass="75221">MDKEANHNTSRTSSISIPDSDSISFDTPELENDNNSKIPLKTLSPDSIFWVKNHIQNTEYPLPQSKNKYLQSFAEDLEKKLKVPLPKDSTESLSAALQKLINKKIECTTYDLKQLIDDTYKTIQNYENYHIKDCRLNLGNTLFTLTILDNDIYVSKKQEINKLFNSTTEIVGKKVEFPDTVLDMCRNYELSMQKAFENSVYDSTPDIIPSKSLHKSGFLHDLQLRLYITNTLEQRTIKKELEWGKNEMKTLKGQVKEKIHDVQIKIRDNKNEFFKLKQERARLLKEKERIEKSSEDLDDKKRKFLKWADGLKKLVNGLTEKNDGNMSSFQSMNNSFMSVDQSFIDEEDEQKSLESELKELEGQVDKVPKDKKDSLQTRIQRIKTRIQAIKSEKLISQSSRRTTRLKTAVNNMQNFMGIKYPLPHTPNSSSQKTLTTISQSSSKRPSLTPLQFPLAPIHNRSTTYTPVSPLNLITNKDKHLTMNQIFEKKEYHTHMKSDSCFNFDMKKTMETEEKDETYGQTMKSLVIKEARLLEKEENLMKREKWIRENLEKCRSDKEYLELLRNERMNMNRSKKELEVKEKNLEGKYVEVEKIEFGVMRKSECLDRMSMELDVDRIKLDSDREELIQKIEDIKRFVEENI</sequence>
<dbReference type="EMBL" id="MPUH01000579">
    <property type="protein sequence ID" value="OMJ77374.1"/>
    <property type="molecule type" value="Genomic_DNA"/>
</dbReference>
<feature type="coiled-coil region" evidence="1">
    <location>
        <begin position="560"/>
        <end position="594"/>
    </location>
</feature>
<dbReference type="AlphaFoldDB" id="A0A1R2BKX2"/>
<dbReference type="Proteomes" id="UP000187209">
    <property type="component" value="Unassembled WGS sequence"/>
</dbReference>
<keyword evidence="4" id="KW-1185">Reference proteome</keyword>
<proteinExistence type="predicted"/>
<comment type="caution">
    <text evidence="3">The sequence shown here is derived from an EMBL/GenBank/DDBJ whole genome shotgun (WGS) entry which is preliminary data.</text>
</comment>